<dbReference type="PANTHER" id="PTHR42815">
    <property type="entry name" value="FAD-BINDING, PUTATIVE (AFU_ORTHOLOGUE AFUA_6G07600)-RELATED"/>
    <property type="match status" value="1"/>
</dbReference>
<dbReference type="PANTHER" id="PTHR42815:SF2">
    <property type="entry name" value="FAD-BINDING, PUTATIVE (AFU_ORTHOLOGUE AFUA_6G07600)-RELATED"/>
    <property type="match status" value="1"/>
</dbReference>
<dbReference type="AlphaFoldDB" id="A0AA96GNF8"/>
<dbReference type="EMBL" id="CP116968">
    <property type="protein sequence ID" value="WNM63655.1"/>
    <property type="molecule type" value="Genomic_DNA"/>
</dbReference>
<keyword evidence="3" id="KW-1185">Reference proteome</keyword>
<dbReference type="InterPro" id="IPR011576">
    <property type="entry name" value="Pyridox_Oxase_N"/>
</dbReference>
<evidence type="ECO:0000313" key="3">
    <source>
        <dbReference type="Proteomes" id="UP001302494"/>
    </source>
</evidence>
<dbReference type="SUPFAM" id="SSF50475">
    <property type="entry name" value="FMN-binding split barrel"/>
    <property type="match status" value="1"/>
</dbReference>
<dbReference type="RefSeq" id="WP_312748344.1">
    <property type="nucleotide sequence ID" value="NZ_CP116968.1"/>
</dbReference>
<protein>
    <submittedName>
        <fullName evidence="2">Pyridoxamine 5'-phosphate oxidase family protein</fullName>
    </submittedName>
</protein>
<dbReference type="Gene3D" id="2.30.110.10">
    <property type="entry name" value="Electron Transport, Fmn-binding Protein, Chain A"/>
    <property type="match status" value="1"/>
</dbReference>
<organism evidence="2 3">
    <name type="scientific">Candidatus Nitrospira neomarina</name>
    <dbReference type="NCBI Taxonomy" id="3020899"/>
    <lineage>
        <taxon>Bacteria</taxon>
        <taxon>Pseudomonadati</taxon>
        <taxon>Nitrospirota</taxon>
        <taxon>Nitrospiria</taxon>
        <taxon>Nitrospirales</taxon>
        <taxon>Nitrospiraceae</taxon>
        <taxon>Nitrospira</taxon>
    </lineage>
</organism>
<evidence type="ECO:0000313" key="2">
    <source>
        <dbReference type="EMBL" id="WNM63655.1"/>
    </source>
</evidence>
<evidence type="ECO:0000259" key="1">
    <source>
        <dbReference type="Pfam" id="PF01243"/>
    </source>
</evidence>
<name>A0AA96GNF8_9BACT</name>
<gene>
    <name evidence="2" type="ORF">PQG83_07845</name>
</gene>
<dbReference type="Pfam" id="PF01243">
    <property type="entry name" value="PNPOx_N"/>
    <property type="match status" value="1"/>
</dbReference>
<dbReference type="InterPro" id="IPR012349">
    <property type="entry name" value="Split_barrel_FMN-bd"/>
</dbReference>
<proteinExistence type="predicted"/>
<accession>A0AA96GNF8</accession>
<dbReference type="Proteomes" id="UP001302494">
    <property type="component" value="Chromosome"/>
</dbReference>
<feature type="domain" description="Pyridoxamine 5'-phosphate oxidase N-terminal" evidence="1">
    <location>
        <begin position="42"/>
        <end position="141"/>
    </location>
</feature>
<sequence length="218" mass="24366">MNNEQEELTPYVNSEGEGRAQGMFGTARRATAFYRNQMTNELNDKMQSFIARQEMVFLSTANAHGECDCSYRAGTAGFVKVLNAKMLAYPEYRGNGVMASVGNILENPKIGLLFIDFLQSTVGLHVNGQARVMTNEEVVAMPEIPQALVDASHMKGGQHPECWVMVEVDEAYIHCSKHVPLMKKVEKELHWGTDDEWHKGGDFFQVQSNQSDAISSEE</sequence>
<dbReference type="KEGG" id="nneo:PQG83_07845"/>
<reference evidence="2 3" key="1">
    <citation type="submission" date="2023-01" db="EMBL/GenBank/DDBJ databases">
        <title>Cultivation and genomic characterization of new, ubiquitous marine nitrite-oxidizing bacteria from the Nitrospirales.</title>
        <authorList>
            <person name="Mueller A.J."/>
            <person name="Daebeler A."/>
            <person name="Herbold C.W."/>
            <person name="Kirkegaard R.H."/>
            <person name="Daims H."/>
        </authorList>
    </citation>
    <scope>NUCLEOTIDE SEQUENCE [LARGE SCALE GENOMIC DNA]</scope>
    <source>
        <strain evidence="2 3">DK</strain>
    </source>
</reference>